<sequence>MKCIITVILFGYCHSYDLYQFESCESQVYCQGKLLDFIQRFRSYNDSKTFVDMIQITSEAKIIENFDQLLQATSGSPSPYDLGNFMSKYFVSEGDLDNWLPPDFNANADFIRSINDVSIRDFAQAMINIWPTLGRKVRNIVIQYPNRHSSIYVPNGFIVPGGRFRETYYWDSYWIIKGLLISGMTETARGMIENFLYLIANYGYVPNGSRVYYLGRSQPPLLALMMGLYMDFTNDIHWLQRYTDVLETELLWWMNNRSILVVKNGRKYVLSHYSVESGTPRPESYYEDYNTCSLYMSGDDQENCYSNLKSAAESGWDFSTRWIFNQNGDFNISNVQPKRIVPVDLNSYLCRAFKELARFYKLLNKPERSKIWLDVSYMWQDAIEQVLYNDEDGIWYDYDIFMGASRPAFYPSNFAPLWTESFRPIMRDSYGLRAARYLLSQGITQFPGGIPTSLIRSGQQWDFPNCFPPLQETVILGLQKTRNVEASEVATLLARRVIDSWMKGYSINQVMYEKYNAERPGEFGEGGEYQVQSGFGWTNGVALSLINEFFTTDKFEDK</sequence>
<dbReference type="InterPro" id="IPR012341">
    <property type="entry name" value="6hp_glycosidase-like_sf"/>
</dbReference>
<comment type="similarity">
    <text evidence="2 7">Belongs to the glycosyl hydrolase 37 family.</text>
</comment>
<dbReference type="EC" id="3.2.1.28" evidence="3 7"/>
<feature type="chain" id="PRO_5024850451" description="Trehalase" evidence="8">
    <location>
        <begin position="16"/>
        <end position="558"/>
    </location>
</feature>
<dbReference type="EMBL" id="CAACVG010007075">
    <property type="protein sequence ID" value="VEN43496.1"/>
    <property type="molecule type" value="Genomic_DNA"/>
</dbReference>
<dbReference type="PROSITE" id="PS00927">
    <property type="entry name" value="TREHALASE_1"/>
    <property type="match status" value="1"/>
</dbReference>
<dbReference type="PANTHER" id="PTHR23403:SF1">
    <property type="entry name" value="TREHALASE"/>
    <property type="match status" value="1"/>
</dbReference>
<feature type="signal peptide" evidence="8">
    <location>
        <begin position="1"/>
        <end position="15"/>
    </location>
</feature>
<keyword evidence="5 7" id="KW-0378">Hydrolase</keyword>
<dbReference type="InterPro" id="IPR018232">
    <property type="entry name" value="Glyco_hydro_37_CS"/>
</dbReference>
<keyword evidence="10" id="KW-1185">Reference proteome</keyword>
<dbReference type="AlphaFoldDB" id="A0A653C6U4"/>
<dbReference type="OrthoDB" id="3542292at2759"/>
<dbReference type="Proteomes" id="UP000410492">
    <property type="component" value="Unassembled WGS sequence"/>
</dbReference>
<evidence type="ECO:0000256" key="2">
    <source>
        <dbReference type="ARBA" id="ARBA00005615"/>
    </source>
</evidence>
<dbReference type="PRINTS" id="PR00744">
    <property type="entry name" value="GLHYDRLASE37"/>
</dbReference>
<evidence type="ECO:0000256" key="6">
    <source>
        <dbReference type="ARBA" id="ARBA00023295"/>
    </source>
</evidence>
<dbReference type="Pfam" id="PF01204">
    <property type="entry name" value="Trehalase"/>
    <property type="match status" value="1"/>
</dbReference>
<evidence type="ECO:0000256" key="7">
    <source>
        <dbReference type="RuleBase" id="RU361180"/>
    </source>
</evidence>
<dbReference type="GO" id="GO:0005993">
    <property type="term" value="P:trehalose catabolic process"/>
    <property type="evidence" value="ECO:0007669"/>
    <property type="project" value="TreeGrafter"/>
</dbReference>
<name>A0A653C6U4_CALMS</name>
<dbReference type="GO" id="GO:0004555">
    <property type="term" value="F:alpha,alpha-trehalase activity"/>
    <property type="evidence" value="ECO:0007669"/>
    <property type="project" value="UniProtKB-EC"/>
</dbReference>
<organism evidence="9 10">
    <name type="scientific">Callosobruchus maculatus</name>
    <name type="common">Southern cowpea weevil</name>
    <name type="synonym">Pulse bruchid</name>
    <dbReference type="NCBI Taxonomy" id="64391"/>
    <lineage>
        <taxon>Eukaryota</taxon>
        <taxon>Metazoa</taxon>
        <taxon>Ecdysozoa</taxon>
        <taxon>Arthropoda</taxon>
        <taxon>Hexapoda</taxon>
        <taxon>Insecta</taxon>
        <taxon>Pterygota</taxon>
        <taxon>Neoptera</taxon>
        <taxon>Endopterygota</taxon>
        <taxon>Coleoptera</taxon>
        <taxon>Polyphaga</taxon>
        <taxon>Cucujiformia</taxon>
        <taxon>Chrysomeloidea</taxon>
        <taxon>Chrysomelidae</taxon>
        <taxon>Bruchinae</taxon>
        <taxon>Bruchini</taxon>
        <taxon>Callosobruchus</taxon>
    </lineage>
</organism>
<dbReference type="InterPro" id="IPR001661">
    <property type="entry name" value="Glyco_hydro_37"/>
</dbReference>
<gene>
    <name evidence="9" type="ORF">CALMAC_LOCUS6627</name>
</gene>
<dbReference type="InterPro" id="IPR008928">
    <property type="entry name" value="6-hairpin_glycosidase_sf"/>
</dbReference>
<evidence type="ECO:0000313" key="10">
    <source>
        <dbReference type="Proteomes" id="UP000410492"/>
    </source>
</evidence>
<accession>A0A653C6U4</accession>
<evidence type="ECO:0000256" key="5">
    <source>
        <dbReference type="ARBA" id="ARBA00022801"/>
    </source>
</evidence>
<dbReference type="SUPFAM" id="SSF48208">
    <property type="entry name" value="Six-hairpin glycosidases"/>
    <property type="match status" value="1"/>
</dbReference>
<evidence type="ECO:0000256" key="3">
    <source>
        <dbReference type="ARBA" id="ARBA00012757"/>
    </source>
</evidence>
<keyword evidence="6 7" id="KW-0326">Glycosidase</keyword>
<keyword evidence="8" id="KW-0732">Signal</keyword>
<dbReference type="Gene3D" id="1.50.10.10">
    <property type="match status" value="1"/>
</dbReference>
<dbReference type="PANTHER" id="PTHR23403">
    <property type="entry name" value="TREHALASE"/>
    <property type="match status" value="1"/>
</dbReference>
<protein>
    <recommendedName>
        <fullName evidence="4 7">Trehalase</fullName>
        <ecNumber evidence="3 7">3.2.1.28</ecNumber>
    </recommendedName>
    <alternativeName>
        <fullName evidence="7">Alpha-trehalose glucohydrolase</fullName>
    </alternativeName>
</protein>
<evidence type="ECO:0000256" key="4">
    <source>
        <dbReference type="ARBA" id="ARBA00019905"/>
    </source>
</evidence>
<proteinExistence type="inferred from homology"/>
<reference evidence="9 10" key="1">
    <citation type="submission" date="2019-01" db="EMBL/GenBank/DDBJ databases">
        <authorList>
            <person name="Sayadi A."/>
        </authorList>
    </citation>
    <scope>NUCLEOTIDE SEQUENCE [LARGE SCALE GENOMIC DNA]</scope>
</reference>
<evidence type="ECO:0000256" key="8">
    <source>
        <dbReference type="SAM" id="SignalP"/>
    </source>
</evidence>
<dbReference type="SMR" id="A0A653C6U4"/>
<comment type="catalytic activity">
    <reaction evidence="1 7">
        <text>alpha,alpha-trehalose + H2O = alpha-D-glucose + beta-D-glucose</text>
        <dbReference type="Rhea" id="RHEA:32675"/>
        <dbReference type="ChEBI" id="CHEBI:15377"/>
        <dbReference type="ChEBI" id="CHEBI:15903"/>
        <dbReference type="ChEBI" id="CHEBI:16551"/>
        <dbReference type="ChEBI" id="CHEBI:17925"/>
        <dbReference type="EC" id="3.2.1.28"/>
    </reaction>
</comment>
<evidence type="ECO:0000313" key="9">
    <source>
        <dbReference type="EMBL" id="VEN43496.1"/>
    </source>
</evidence>
<evidence type="ECO:0000256" key="1">
    <source>
        <dbReference type="ARBA" id="ARBA00001576"/>
    </source>
</evidence>